<reference evidence="4" key="1">
    <citation type="submission" date="2022-08" db="UniProtKB">
        <authorList>
            <consortium name="EnsemblMetazoa"/>
        </authorList>
    </citation>
    <scope>IDENTIFICATION</scope>
    <source>
        <strain evidence="4">Israel</strain>
    </source>
</reference>
<keyword evidence="2" id="KW-0963">Cytoplasm</keyword>
<feature type="region of interest" description="Disordered" evidence="3">
    <location>
        <begin position="41"/>
        <end position="115"/>
    </location>
</feature>
<comment type="subcellular location">
    <subcellularLocation>
        <location evidence="1">Cytoplasm</location>
    </subcellularLocation>
</comment>
<name>A0A1B0DLU0_PHLPP</name>
<dbReference type="EnsemblMetazoa" id="PPAI009330-RA">
    <property type="protein sequence ID" value="PPAI009330-PA"/>
    <property type="gene ID" value="PPAI009330"/>
</dbReference>
<feature type="compositionally biased region" description="Basic and acidic residues" evidence="3">
    <location>
        <begin position="53"/>
        <end position="62"/>
    </location>
</feature>
<dbReference type="GO" id="GO:0032133">
    <property type="term" value="C:chromosome passenger complex"/>
    <property type="evidence" value="ECO:0007669"/>
    <property type="project" value="TreeGrafter"/>
</dbReference>
<organism evidence="4 5">
    <name type="scientific">Phlebotomus papatasi</name>
    <name type="common">Sandfly</name>
    <dbReference type="NCBI Taxonomy" id="29031"/>
    <lineage>
        <taxon>Eukaryota</taxon>
        <taxon>Metazoa</taxon>
        <taxon>Ecdysozoa</taxon>
        <taxon>Arthropoda</taxon>
        <taxon>Hexapoda</taxon>
        <taxon>Insecta</taxon>
        <taxon>Pterygota</taxon>
        <taxon>Neoptera</taxon>
        <taxon>Endopterygota</taxon>
        <taxon>Diptera</taxon>
        <taxon>Nematocera</taxon>
        <taxon>Psychodoidea</taxon>
        <taxon>Psychodidae</taxon>
        <taxon>Phlebotomus</taxon>
        <taxon>Phlebotomus</taxon>
    </lineage>
</organism>
<feature type="compositionally biased region" description="Polar residues" evidence="3">
    <location>
        <begin position="274"/>
        <end position="284"/>
    </location>
</feature>
<dbReference type="GO" id="GO:0051257">
    <property type="term" value="P:meiotic spindle midzone assembly"/>
    <property type="evidence" value="ECO:0007669"/>
    <property type="project" value="TreeGrafter"/>
</dbReference>
<dbReference type="GO" id="GO:0005737">
    <property type="term" value="C:cytoplasm"/>
    <property type="evidence" value="ECO:0007669"/>
    <property type="project" value="UniProtKB-SubCell"/>
</dbReference>
<dbReference type="GO" id="GO:0000281">
    <property type="term" value="P:mitotic cytokinesis"/>
    <property type="evidence" value="ECO:0007669"/>
    <property type="project" value="TreeGrafter"/>
</dbReference>
<dbReference type="GO" id="GO:0051310">
    <property type="term" value="P:metaphase chromosome alignment"/>
    <property type="evidence" value="ECO:0007669"/>
    <property type="project" value="TreeGrafter"/>
</dbReference>
<dbReference type="GO" id="GO:0005634">
    <property type="term" value="C:nucleus"/>
    <property type="evidence" value="ECO:0007669"/>
    <property type="project" value="TreeGrafter"/>
</dbReference>
<dbReference type="VEuPathDB" id="VectorBase:PPAPM1_010729"/>
<feature type="compositionally biased region" description="Basic and acidic residues" evidence="3">
    <location>
        <begin position="573"/>
        <end position="582"/>
    </location>
</feature>
<feature type="compositionally biased region" description="Basic residues" evidence="3">
    <location>
        <begin position="207"/>
        <end position="216"/>
    </location>
</feature>
<proteinExistence type="predicted"/>
<dbReference type="AlphaFoldDB" id="A0A1B0DLU0"/>
<feature type="region of interest" description="Disordered" evidence="3">
    <location>
        <begin position="549"/>
        <end position="593"/>
    </location>
</feature>
<dbReference type="GO" id="GO:0030496">
    <property type="term" value="C:midbody"/>
    <property type="evidence" value="ECO:0007669"/>
    <property type="project" value="TreeGrafter"/>
</dbReference>
<accession>A0A1B0DLU0</accession>
<dbReference type="Proteomes" id="UP000092462">
    <property type="component" value="Unassembled WGS sequence"/>
</dbReference>
<dbReference type="EMBL" id="AJVK01036666">
    <property type="status" value="NOT_ANNOTATED_CDS"/>
    <property type="molecule type" value="Genomic_DNA"/>
</dbReference>
<feature type="region of interest" description="Disordered" evidence="3">
    <location>
        <begin position="388"/>
        <end position="516"/>
    </location>
</feature>
<dbReference type="GO" id="GO:0000776">
    <property type="term" value="C:kinetochore"/>
    <property type="evidence" value="ECO:0007669"/>
    <property type="project" value="TreeGrafter"/>
</dbReference>
<feature type="compositionally biased region" description="Basic and acidic residues" evidence="3">
    <location>
        <begin position="491"/>
        <end position="516"/>
    </location>
</feature>
<feature type="compositionally biased region" description="Polar residues" evidence="3">
    <location>
        <begin position="447"/>
        <end position="457"/>
    </location>
</feature>
<protein>
    <submittedName>
        <fullName evidence="4">Uncharacterized protein</fullName>
    </submittedName>
</protein>
<dbReference type="EMBL" id="AJVK01036667">
    <property type="status" value="NOT_ANNOTATED_CDS"/>
    <property type="molecule type" value="Genomic_DNA"/>
</dbReference>
<evidence type="ECO:0000256" key="2">
    <source>
        <dbReference type="ARBA" id="ARBA00022490"/>
    </source>
</evidence>
<dbReference type="VEuPathDB" id="VectorBase:PPAI009330"/>
<evidence type="ECO:0000313" key="5">
    <source>
        <dbReference type="Proteomes" id="UP000092462"/>
    </source>
</evidence>
<sequence length="652" mass="73961">MEEIERNVNSMILLVEEHNKKRKEEIANIIESMKKKFLTNIPSQVQAKKKRIHQDDQDKENELSNSLPEANTSKKKHHQEETESIPSQSIRPVRTAKINASKNLKEPDLGSKMRQPLSDEFMVKVKEELLDVHEIKREVRTKKKNKQEQVVQKAPEPEPDTKAPERTSKESEDGEIEVVAPKEAEIVEVMSDGESEKMPPPPLPAPKGRRGRKKKNASTANVSIERPVRESRIKKERSSKKTERLLEVPETSSARSSKKLSGESTYEDALTGQEPMTNADNPNVTKVIRTAEDEPKSTGMDATFDLPKETENGAAEGARNSIMTEDNSFELPKEQEVVKKTTNSSAKALLLKKKTNPHELFNPCVQSPLKTKVEAFERHAAAASALPIATGPSSGLRGKALESERRSRTLGTPNHGPKLMEKSASTSKLAHLINGTKKKSSKGGQAMSATKANTRSASAEDTKRGLNALQLLAEEKRKKREERHKQAQMIREAKEREKEEKHRRMIQEQQEREEKLRQDRIKALKAKQILEQEQKSRLEELQKQQQQKLRAEAKRKASKYGFDMLYSDDSTDDEGKSSDKRPAPPLWSQKPRRKELMTIQETIDAKLLNGLFLARPMTPDLSEIFPDIDPRYLHRNSSVVWKTPPRFSEIPK</sequence>
<dbReference type="PANTHER" id="PTHR13142">
    <property type="entry name" value="INNER CENTROMERE PROTEIN"/>
    <property type="match status" value="1"/>
</dbReference>
<dbReference type="GO" id="GO:1990385">
    <property type="term" value="C:meiotic spindle midzone"/>
    <property type="evidence" value="ECO:0007669"/>
    <property type="project" value="TreeGrafter"/>
</dbReference>
<evidence type="ECO:0000313" key="4">
    <source>
        <dbReference type="EnsemblMetazoa" id="PPAI009330-PA"/>
    </source>
</evidence>
<keyword evidence="5" id="KW-1185">Reference proteome</keyword>
<dbReference type="PANTHER" id="PTHR13142:SF1">
    <property type="entry name" value="INNER CENTROMERE PROTEIN"/>
    <property type="match status" value="1"/>
</dbReference>
<evidence type="ECO:0000256" key="1">
    <source>
        <dbReference type="ARBA" id="ARBA00004496"/>
    </source>
</evidence>
<feature type="region of interest" description="Disordered" evidence="3">
    <location>
        <begin position="132"/>
        <end position="340"/>
    </location>
</feature>
<feature type="compositionally biased region" description="Basic and acidic residues" evidence="3">
    <location>
        <begin position="155"/>
        <end position="171"/>
    </location>
</feature>
<evidence type="ECO:0000256" key="3">
    <source>
        <dbReference type="SAM" id="MobiDB-lite"/>
    </source>
</evidence>